<evidence type="ECO:0000256" key="2">
    <source>
        <dbReference type="ARBA" id="ARBA00022475"/>
    </source>
</evidence>
<evidence type="ECO:0000256" key="4">
    <source>
        <dbReference type="ARBA" id="ARBA00023136"/>
    </source>
</evidence>
<dbReference type="GO" id="GO:0051726">
    <property type="term" value="P:regulation of cell cycle"/>
    <property type="evidence" value="ECO:0007669"/>
    <property type="project" value="InterPro"/>
</dbReference>
<gene>
    <name evidence="7" type="ORF">pdam_00013971</name>
</gene>
<evidence type="ECO:0000313" key="7">
    <source>
        <dbReference type="EMBL" id="RMX38833.1"/>
    </source>
</evidence>
<keyword evidence="8" id="KW-1185">Reference proteome</keyword>
<evidence type="ECO:0000259" key="6">
    <source>
        <dbReference type="SMART" id="SM00907"/>
    </source>
</evidence>
<keyword evidence="2" id="KW-1003">Cell membrane</keyword>
<evidence type="ECO:0000256" key="5">
    <source>
        <dbReference type="ARBA" id="ARBA00023180"/>
    </source>
</evidence>
<keyword evidence="5" id="KW-0325">Glycoprotein</keyword>
<keyword evidence="3" id="KW-0732">Signal</keyword>
<evidence type="ECO:0000256" key="1">
    <source>
        <dbReference type="ARBA" id="ARBA00004236"/>
    </source>
</evidence>
<evidence type="ECO:0000313" key="8">
    <source>
        <dbReference type="Proteomes" id="UP000275408"/>
    </source>
</evidence>
<proteinExistence type="predicted"/>
<dbReference type="EMBL" id="RCHS01003938">
    <property type="protein sequence ID" value="RMX38833.1"/>
    <property type="molecule type" value="Genomic_DNA"/>
</dbReference>
<dbReference type="PANTHER" id="PTHR16840">
    <property type="entry name" value="GROWTH ARREST-SPECIFIC PROTEIN 1"/>
    <property type="match status" value="1"/>
</dbReference>
<dbReference type="InterPro" id="IPR039596">
    <property type="entry name" value="GAS1"/>
</dbReference>
<sequence>MSSFKDIRDFVFVGYAHDTFDDKEFCLLYDFYQSKNPDFPYNSFAPFDLGEMDPAECYTEFQVEKWHIPLLADRLQIPPTFHSIERRIDAEARPLASCSRYMSLCVSGSDISCGDAINNCQKDFAGCGLALYKIFKRTKCLTALGLAFESVGIRVTRPMKKTCPLSCVSAINNLTATNAGKAMETCNCRRDSTCLTSKARLKRCVLSRTTNYTVFSCTQARRRCNDNKDCKRIQFSFLRRCTKLISGLECTKDCLNSQDELLNSDLGKALNDCECDGFEEPYCRGIRANYEELCVGPRGPRNSDASLTPLPTENIVQKLRSSGQTRSAFSQFELPASRRNARHTRRY</sequence>
<comment type="caution">
    <text evidence="7">The sequence shown here is derived from an EMBL/GenBank/DDBJ whole genome shotgun (WGS) entry which is preliminary data.</text>
</comment>
<dbReference type="GO" id="GO:0005886">
    <property type="term" value="C:plasma membrane"/>
    <property type="evidence" value="ECO:0007669"/>
    <property type="project" value="UniProtKB-SubCell"/>
</dbReference>
<dbReference type="InterPro" id="IPR016017">
    <property type="entry name" value="GDNF/GAS1"/>
</dbReference>
<organism evidence="7 8">
    <name type="scientific">Pocillopora damicornis</name>
    <name type="common">Cauliflower coral</name>
    <name type="synonym">Millepora damicornis</name>
    <dbReference type="NCBI Taxonomy" id="46731"/>
    <lineage>
        <taxon>Eukaryota</taxon>
        <taxon>Metazoa</taxon>
        <taxon>Cnidaria</taxon>
        <taxon>Anthozoa</taxon>
        <taxon>Hexacorallia</taxon>
        <taxon>Scleractinia</taxon>
        <taxon>Astrocoeniina</taxon>
        <taxon>Pocilloporidae</taxon>
        <taxon>Pocillopora</taxon>
    </lineage>
</organism>
<dbReference type="STRING" id="46731.A0A3M6TBT6"/>
<evidence type="ECO:0000256" key="3">
    <source>
        <dbReference type="ARBA" id="ARBA00022729"/>
    </source>
</evidence>
<dbReference type="PANTHER" id="PTHR16840:SF3">
    <property type="entry name" value="GROWTH ARREST-SPECIFIC PROTEIN 1"/>
    <property type="match status" value="1"/>
</dbReference>
<keyword evidence="4" id="KW-0472">Membrane</keyword>
<comment type="subcellular location">
    <subcellularLocation>
        <location evidence="1">Cell membrane</location>
    </subcellularLocation>
</comment>
<dbReference type="SMART" id="SM00907">
    <property type="entry name" value="GDNF"/>
    <property type="match status" value="2"/>
</dbReference>
<dbReference type="OrthoDB" id="5950623at2759"/>
<reference evidence="7 8" key="1">
    <citation type="journal article" date="2018" name="Sci. Rep.">
        <title>Comparative analysis of the Pocillopora damicornis genome highlights role of immune system in coral evolution.</title>
        <authorList>
            <person name="Cunning R."/>
            <person name="Bay R.A."/>
            <person name="Gillette P."/>
            <person name="Baker A.C."/>
            <person name="Traylor-Knowles N."/>
        </authorList>
    </citation>
    <scope>NUCLEOTIDE SEQUENCE [LARGE SCALE GENOMIC DNA]</scope>
    <source>
        <strain evidence="7">RSMAS</strain>
        <tissue evidence="7">Whole animal</tissue>
    </source>
</reference>
<accession>A0A3M6TBT6</accession>
<protein>
    <recommendedName>
        <fullName evidence="6">GDNF/GAS1 domain-containing protein</fullName>
    </recommendedName>
</protein>
<feature type="domain" description="GDNF/GAS1" evidence="6">
    <location>
        <begin position="113"/>
        <end position="204"/>
    </location>
</feature>
<dbReference type="Proteomes" id="UP000275408">
    <property type="component" value="Unassembled WGS sequence"/>
</dbReference>
<name>A0A3M6TBT6_POCDA</name>
<feature type="domain" description="GDNF/GAS1" evidence="6">
    <location>
        <begin position="217"/>
        <end position="294"/>
    </location>
</feature>
<dbReference type="AlphaFoldDB" id="A0A3M6TBT6"/>